<accession>A0ACC0LAZ5</accession>
<organism evidence="1 2">
    <name type="scientific">Rhododendron molle</name>
    <name type="common">Chinese azalea</name>
    <name type="synonym">Azalea mollis</name>
    <dbReference type="NCBI Taxonomy" id="49168"/>
    <lineage>
        <taxon>Eukaryota</taxon>
        <taxon>Viridiplantae</taxon>
        <taxon>Streptophyta</taxon>
        <taxon>Embryophyta</taxon>
        <taxon>Tracheophyta</taxon>
        <taxon>Spermatophyta</taxon>
        <taxon>Magnoliopsida</taxon>
        <taxon>eudicotyledons</taxon>
        <taxon>Gunneridae</taxon>
        <taxon>Pentapetalae</taxon>
        <taxon>asterids</taxon>
        <taxon>Ericales</taxon>
        <taxon>Ericaceae</taxon>
        <taxon>Ericoideae</taxon>
        <taxon>Rhodoreae</taxon>
        <taxon>Rhododendron</taxon>
    </lineage>
</organism>
<gene>
    <name evidence="1" type="ORF">RHMOL_Rhmol13G0258400</name>
</gene>
<sequence>MSWSWDGYENHYQGDVISFRKILRTLQSIDNAGPYHERIEEAVRIDANNEVFIATSNYNEQDVTKGVLKDFP</sequence>
<evidence type="ECO:0000313" key="2">
    <source>
        <dbReference type="Proteomes" id="UP001062846"/>
    </source>
</evidence>
<keyword evidence="2" id="KW-1185">Reference proteome</keyword>
<protein>
    <submittedName>
        <fullName evidence="1">Uncharacterized protein</fullName>
    </submittedName>
</protein>
<name>A0ACC0LAZ5_RHOML</name>
<dbReference type="Proteomes" id="UP001062846">
    <property type="component" value="Chromosome 13"/>
</dbReference>
<dbReference type="EMBL" id="CM046400">
    <property type="protein sequence ID" value="KAI8525800.1"/>
    <property type="molecule type" value="Genomic_DNA"/>
</dbReference>
<comment type="caution">
    <text evidence="1">The sequence shown here is derived from an EMBL/GenBank/DDBJ whole genome shotgun (WGS) entry which is preliminary data.</text>
</comment>
<evidence type="ECO:0000313" key="1">
    <source>
        <dbReference type="EMBL" id="KAI8525800.1"/>
    </source>
</evidence>
<reference evidence="1" key="1">
    <citation type="submission" date="2022-02" db="EMBL/GenBank/DDBJ databases">
        <title>Plant Genome Project.</title>
        <authorList>
            <person name="Zhang R.-G."/>
        </authorList>
    </citation>
    <scope>NUCLEOTIDE SEQUENCE</scope>
    <source>
        <strain evidence="1">AT1</strain>
    </source>
</reference>
<proteinExistence type="predicted"/>